<dbReference type="RefSeq" id="XP_056517761.1">
    <property type="nucleotide sequence ID" value="XM_056669962.1"/>
</dbReference>
<sequence>MTTSEARKAKSGDFYVFQRYRFDKFFHFCCHRVDDSPKLLDVEQELREVVQEEISIRQGADSSSEKAKERLRVLNIRYHFLGQRWLYYRTSLQAGSHLRWYMHKRLVKDCASRGGCCARSCGCCLNRNIDQTRKLGVGHCTLRCGCCQRARGGLVIPEEEQRLLQKNLAVRGTLTGHAGSSMSQFGG</sequence>
<evidence type="ECO:0000313" key="2">
    <source>
        <dbReference type="Proteomes" id="UP001149079"/>
    </source>
</evidence>
<keyword evidence="2" id="KW-1185">Reference proteome</keyword>
<gene>
    <name evidence="1" type="ORF">N7515_009218</name>
</gene>
<reference evidence="1" key="2">
    <citation type="journal article" date="2023" name="IMA Fungus">
        <title>Comparative genomic study of the Penicillium genus elucidates a diverse pangenome and 15 lateral gene transfer events.</title>
        <authorList>
            <person name="Petersen C."/>
            <person name="Sorensen T."/>
            <person name="Nielsen M.R."/>
            <person name="Sondergaard T.E."/>
            <person name="Sorensen J.L."/>
            <person name="Fitzpatrick D.A."/>
            <person name="Frisvad J.C."/>
            <person name="Nielsen K.L."/>
        </authorList>
    </citation>
    <scope>NUCLEOTIDE SEQUENCE</scope>
    <source>
        <strain evidence="1">IBT 22155</strain>
    </source>
</reference>
<reference evidence="1" key="1">
    <citation type="submission" date="2022-11" db="EMBL/GenBank/DDBJ databases">
        <authorList>
            <person name="Petersen C."/>
        </authorList>
    </citation>
    <scope>NUCLEOTIDE SEQUENCE</scope>
    <source>
        <strain evidence="1">IBT 22155</strain>
    </source>
</reference>
<dbReference type="OrthoDB" id="4364054at2759"/>
<protein>
    <submittedName>
        <fullName evidence="1">Uncharacterized protein</fullName>
    </submittedName>
</protein>
<dbReference type="GeneID" id="81409132"/>
<dbReference type="EMBL" id="JAPQKL010000007">
    <property type="protein sequence ID" value="KAJ5121257.1"/>
    <property type="molecule type" value="Genomic_DNA"/>
</dbReference>
<organism evidence="1 2">
    <name type="scientific">Penicillium bovifimosum</name>
    <dbReference type="NCBI Taxonomy" id="126998"/>
    <lineage>
        <taxon>Eukaryota</taxon>
        <taxon>Fungi</taxon>
        <taxon>Dikarya</taxon>
        <taxon>Ascomycota</taxon>
        <taxon>Pezizomycotina</taxon>
        <taxon>Eurotiomycetes</taxon>
        <taxon>Eurotiomycetidae</taxon>
        <taxon>Eurotiales</taxon>
        <taxon>Aspergillaceae</taxon>
        <taxon>Penicillium</taxon>
    </lineage>
</organism>
<dbReference type="Proteomes" id="UP001149079">
    <property type="component" value="Unassembled WGS sequence"/>
</dbReference>
<accession>A0A9W9GK56</accession>
<comment type="caution">
    <text evidence="1">The sequence shown here is derived from an EMBL/GenBank/DDBJ whole genome shotgun (WGS) entry which is preliminary data.</text>
</comment>
<name>A0A9W9GK56_9EURO</name>
<dbReference type="AlphaFoldDB" id="A0A9W9GK56"/>
<proteinExistence type="predicted"/>
<evidence type="ECO:0000313" key="1">
    <source>
        <dbReference type="EMBL" id="KAJ5121257.1"/>
    </source>
</evidence>